<dbReference type="AlphaFoldDB" id="A0A445IH86"/>
<dbReference type="Proteomes" id="UP000289340">
    <property type="component" value="Chromosome 10"/>
</dbReference>
<gene>
    <name evidence="2" type="ORF">D0Y65_025832</name>
</gene>
<reference evidence="2 3" key="1">
    <citation type="submission" date="2018-09" db="EMBL/GenBank/DDBJ databases">
        <title>A high-quality reference genome of wild soybean provides a powerful tool to mine soybean genomes.</title>
        <authorList>
            <person name="Xie M."/>
            <person name="Chung C.Y.L."/>
            <person name="Li M.-W."/>
            <person name="Wong F.-L."/>
            <person name="Chan T.-F."/>
            <person name="Lam H.-M."/>
        </authorList>
    </citation>
    <scope>NUCLEOTIDE SEQUENCE [LARGE SCALE GENOMIC DNA]</scope>
    <source>
        <strain evidence="3">cv. W05</strain>
        <tissue evidence="2">Hypocotyl of etiolated seedlings</tissue>
    </source>
</reference>
<keyword evidence="1" id="KW-0732">Signal</keyword>
<comment type="caution">
    <text evidence="2">The sequence shown here is derived from an EMBL/GenBank/DDBJ whole genome shotgun (WGS) entry which is preliminary data.</text>
</comment>
<feature type="chain" id="PRO_5019020410" evidence="1">
    <location>
        <begin position="19"/>
        <end position="120"/>
    </location>
</feature>
<dbReference type="EMBL" id="QZWG01000010">
    <property type="protein sequence ID" value="RZB85396.1"/>
    <property type="molecule type" value="Genomic_DNA"/>
</dbReference>
<name>A0A445IH86_GLYSO</name>
<keyword evidence="3" id="KW-1185">Reference proteome</keyword>
<organism evidence="2 3">
    <name type="scientific">Glycine soja</name>
    <name type="common">Wild soybean</name>
    <dbReference type="NCBI Taxonomy" id="3848"/>
    <lineage>
        <taxon>Eukaryota</taxon>
        <taxon>Viridiplantae</taxon>
        <taxon>Streptophyta</taxon>
        <taxon>Embryophyta</taxon>
        <taxon>Tracheophyta</taxon>
        <taxon>Spermatophyta</taxon>
        <taxon>Magnoliopsida</taxon>
        <taxon>eudicotyledons</taxon>
        <taxon>Gunneridae</taxon>
        <taxon>Pentapetalae</taxon>
        <taxon>rosids</taxon>
        <taxon>fabids</taxon>
        <taxon>Fabales</taxon>
        <taxon>Fabaceae</taxon>
        <taxon>Papilionoideae</taxon>
        <taxon>50 kb inversion clade</taxon>
        <taxon>NPAAA clade</taxon>
        <taxon>indigoferoid/millettioid clade</taxon>
        <taxon>Phaseoleae</taxon>
        <taxon>Glycine</taxon>
        <taxon>Glycine subgen. Soja</taxon>
    </lineage>
</organism>
<evidence type="ECO:0000313" key="2">
    <source>
        <dbReference type="EMBL" id="RZB85396.1"/>
    </source>
</evidence>
<feature type="signal peptide" evidence="1">
    <location>
        <begin position="1"/>
        <end position="18"/>
    </location>
</feature>
<sequence length="120" mass="13806">MLPLVVVLPLTIWAVMVGQQSPDFGIWIKLLAVERVTGCILEESIESRLCYGLYNLMEASMKMFGWQNFMKFVWIVTCEMWSVATQFFSLMSVVAHKFVCVSFFLPQLLVDFVWSAGICY</sequence>
<proteinExistence type="predicted"/>
<evidence type="ECO:0000313" key="3">
    <source>
        <dbReference type="Proteomes" id="UP000289340"/>
    </source>
</evidence>
<accession>A0A445IH86</accession>
<evidence type="ECO:0000256" key="1">
    <source>
        <dbReference type="SAM" id="SignalP"/>
    </source>
</evidence>
<protein>
    <submittedName>
        <fullName evidence="2">Uncharacterized protein</fullName>
    </submittedName>
</protein>